<comment type="pathway">
    <text evidence="1 4">Quinol/quinone metabolism; menaquinone biosynthesis.</text>
</comment>
<dbReference type="Proteomes" id="UP000396862">
    <property type="component" value="Unassembled WGS sequence"/>
</dbReference>
<dbReference type="UniPathway" id="UPA00079"/>
<dbReference type="GO" id="GO:0009234">
    <property type="term" value="P:menaquinone biosynthetic process"/>
    <property type="evidence" value="ECO:0007669"/>
    <property type="project" value="UniProtKB-UniRule"/>
</dbReference>
<dbReference type="Proteomes" id="UP000240621">
    <property type="component" value="Unassembled WGS sequence"/>
</dbReference>
<evidence type="ECO:0000313" key="6">
    <source>
        <dbReference type="EMBL" id="PSK83806.1"/>
    </source>
</evidence>
<dbReference type="InterPro" id="IPR003773">
    <property type="entry name" value="Menaquinone_biosynth"/>
</dbReference>
<evidence type="ECO:0000313" key="7">
    <source>
        <dbReference type="Proteomes" id="UP000240621"/>
    </source>
</evidence>
<comment type="similarity">
    <text evidence="4">Belongs to the MqnA/MqnD family. MqnD subfamily.</text>
</comment>
<dbReference type="EMBL" id="BLAU01000001">
    <property type="protein sequence ID" value="GET23348.1"/>
    <property type="molecule type" value="Genomic_DNA"/>
</dbReference>
<dbReference type="CDD" id="cd13635">
    <property type="entry name" value="PBP2_Ttha1568_Mqnd"/>
    <property type="match status" value="1"/>
</dbReference>
<dbReference type="RefSeq" id="WP_106541637.1">
    <property type="nucleotide sequence ID" value="NZ_BLAU01000001.1"/>
</dbReference>
<comment type="catalytic activity">
    <reaction evidence="4">
        <text>cyclic dehypoxanthinylfutalosinate = 1,4-dihydroxy-6-naphthoate + dihydroxyacetone</text>
        <dbReference type="Rhea" id="RHEA:33087"/>
        <dbReference type="ChEBI" id="CHEBI:16016"/>
        <dbReference type="ChEBI" id="CHEBI:64254"/>
        <dbReference type="ChEBI" id="CHEBI:64270"/>
        <dbReference type="EC" id="4.1.99.29"/>
    </reaction>
</comment>
<dbReference type="PANTHER" id="PTHR37167">
    <property type="entry name" value="1,4-DIHYDROXY-6-NAPHTOATE SYNTHASE"/>
    <property type="match status" value="1"/>
</dbReference>
<comment type="caution">
    <text evidence="6">The sequence shown here is derived from an EMBL/GenBank/DDBJ whole genome shotgun (WGS) entry which is preliminary data.</text>
</comment>
<keyword evidence="3 4" id="KW-0456">Lyase</keyword>
<feature type="binding site" evidence="4">
    <location>
        <begin position="55"/>
        <end position="57"/>
    </location>
    <ligand>
        <name>substrate</name>
    </ligand>
</feature>
<dbReference type="GO" id="GO:0016830">
    <property type="term" value="F:carbon-carbon lyase activity"/>
    <property type="evidence" value="ECO:0007669"/>
    <property type="project" value="UniProtKB-UniRule"/>
</dbReference>
<reference evidence="5 8" key="2">
    <citation type="submission" date="2019-10" db="EMBL/GenBank/DDBJ databases">
        <title>Prolixibacter strains distinguished by the presence of nitrate reductase genes were adept at nitrate-dependent anaerobic corrosion of metallic iron and carbon steel.</title>
        <authorList>
            <person name="Iino T."/>
            <person name="Shono N."/>
            <person name="Ito K."/>
            <person name="Nakamura R."/>
            <person name="Sueoka K."/>
            <person name="Harayama S."/>
            <person name="Ohkuma M."/>
        </authorList>
    </citation>
    <scope>NUCLEOTIDE SEQUENCE [LARGE SCALE GENOMIC DNA]</scope>
    <source>
        <strain evidence="5 8">MIC1-1</strain>
    </source>
</reference>
<sequence>MNLTLGFSTCPNDTFIFDAMVHNRVDTEGLTFETVMADVEELNRLAFAGEIDITKLSYAAYAQLTSQYVLLDAGSALGRNNGPLLISKTKIYPDEVPNLRIAIPGEHTTANLLLSVAYPNVKEKKEYLFSDIEEVVLSGEMDAGLIIHENRFTYQKRGLKKILDLGEYWEETTGSPIPLGGIVVNRNLPREVQEKVNRVMKRSVEYAYEQPDASYPFVKLYAQEMEESVMRSHIDLYVNEFTRNLGEEGKQAVRTLYRKAEELGIIPKMERSIFLD</sequence>
<evidence type="ECO:0000256" key="4">
    <source>
        <dbReference type="HAMAP-Rule" id="MF_00996"/>
    </source>
</evidence>
<protein>
    <recommendedName>
        <fullName evidence="4">1,4-dihydroxy-6-naphtoate synthase</fullName>
        <ecNumber evidence="4">4.1.99.29</ecNumber>
    </recommendedName>
    <alternativeName>
        <fullName evidence="4">Menaquinone biosynthetic enzyme MqnD</fullName>
    </alternativeName>
</protein>
<evidence type="ECO:0000256" key="3">
    <source>
        <dbReference type="ARBA" id="ARBA00023239"/>
    </source>
</evidence>
<evidence type="ECO:0000313" key="8">
    <source>
        <dbReference type="Proteomes" id="UP000396862"/>
    </source>
</evidence>
<dbReference type="HAMAP" id="MF_00996">
    <property type="entry name" value="MqnD"/>
    <property type="match status" value="1"/>
</dbReference>
<name>A0A2P8CFS5_9BACT</name>
<dbReference type="InterPro" id="IPR030869">
    <property type="entry name" value="MqnD"/>
</dbReference>
<comment type="function">
    <text evidence="4">Catalyzes the conversion of cyclic dehypoxanthine futalosine (cyclic DHFL) into 1,4-dihydroxy-6-naphthoate, a step in the biosynthesis of menaquinone (MK, vitamin K2).</text>
</comment>
<dbReference type="PANTHER" id="PTHR37167:SF1">
    <property type="entry name" value="1,4-DIHYDROXY-6-NAPHTOATE SYNTHASE"/>
    <property type="match status" value="1"/>
</dbReference>
<feature type="binding site" evidence="4">
    <location>
        <begin position="109"/>
        <end position="110"/>
    </location>
    <ligand>
        <name>substrate</name>
    </ligand>
</feature>
<dbReference type="AlphaFoldDB" id="A0A2P8CFS5"/>
<proteinExistence type="inferred from homology"/>
<evidence type="ECO:0000256" key="1">
    <source>
        <dbReference type="ARBA" id="ARBA00004863"/>
    </source>
</evidence>
<gene>
    <name evidence="4 5" type="primary">mqnD</name>
    <name evidence="6" type="ORF">CLV93_103222</name>
    <name evidence="5" type="ORF">JCM18694_35940</name>
</gene>
<evidence type="ECO:0000256" key="2">
    <source>
        <dbReference type="ARBA" id="ARBA00022428"/>
    </source>
</evidence>
<dbReference type="EC" id="4.1.99.29" evidence="4"/>
<dbReference type="Pfam" id="PF02621">
    <property type="entry name" value="VitK2_biosynth"/>
    <property type="match status" value="1"/>
</dbReference>
<dbReference type="EMBL" id="PYGC01000003">
    <property type="protein sequence ID" value="PSK83806.1"/>
    <property type="molecule type" value="Genomic_DNA"/>
</dbReference>
<reference evidence="6 7" key="1">
    <citation type="submission" date="2018-03" db="EMBL/GenBank/DDBJ databases">
        <title>Genomic Encyclopedia of Archaeal and Bacterial Type Strains, Phase II (KMG-II): from individual species to whole genera.</title>
        <authorList>
            <person name="Goeker M."/>
        </authorList>
    </citation>
    <scope>NUCLEOTIDE SEQUENCE [LARGE SCALE GENOMIC DNA]</scope>
    <source>
        <strain evidence="6 7">DSM 27267</strain>
    </source>
</reference>
<keyword evidence="8" id="KW-1185">Reference proteome</keyword>
<organism evidence="6 7">
    <name type="scientific">Prolixibacter denitrificans</name>
    <dbReference type="NCBI Taxonomy" id="1541063"/>
    <lineage>
        <taxon>Bacteria</taxon>
        <taxon>Pseudomonadati</taxon>
        <taxon>Bacteroidota</taxon>
        <taxon>Bacteroidia</taxon>
        <taxon>Marinilabiliales</taxon>
        <taxon>Prolixibacteraceae</taxon>
        <taxon>Prolixibacter</taxon>
    </lineage>
</organism>
<accession>A0A2P8CFS5</accession>
<dbReference type="Gene3D" id="3.40.190.10">
    <property type="entry name" value="Periplasmic binding protein-like II"/>
    <property type="match status" value="2"/>
</dbReference>
<dbReference type="SUPFAM" id="SSF53850">
    <property type="entry name" value="Periplasmic binding protein-like II"/>
    <property type="match status" value="1"/>
</dbReference>
<keyword evidence="2 4" id="KW-0474">Menaquinone biosynthesis</keyword>
<evidence type="ECO:0000313" key="5">
    <source>
        <dbReference type="EMBL" id="GET23348.1"/>
    </source>
</evidence>
<dbReference type="OrthoDB" id="9809439at2"/>
<feature type="active site" description="Proton acceptor" evidence="4">
    <location>
        <position position="148"/>
    </location>
</feature>